<keyword evidence="5" id="KW-0833">Ubl conjugation pathway</keyword>
<keyword evidence="6" id="KW-0378">Hydrolase</keyword>
<evidence type="ECO:0000256" key="9">
    <source>
        <dbReference type="ARBA" id="ARBA00023163"/>
    </source>
</evidence>
<evidence type="ECO:0000256" key="12">
    <source>
        <dbReference type="SAM" id="MobiDB-lite"/>
    </source>
</evidence>
<sequence>MAGLEPLNALIYHEQQQEGSMLCAQHALNSLLQGHYFTAPDLSEIARQLDELEGSYNQDQSTSSNNMDDTGFFSIQVLEHALRVWGLSLVRWRGEEMRPYQDRPHIQLAFILNHEQHWYTLRRFGPAWADFRDDPGFGHWYNLNSFLPKPEWVGKLYLGMVLHQAESEGYSVFVVVQTDLSASLALPRTEADHLAGALPEPGSSNDTTMSNSNPRSDIDGVEDEDWELQAALQASLDNDRPTPSPPNQNLTSPDISITAREPGPGTTDIDELDFGATSRRMLQRMRAEQEHAQRELWNSVPRREDDDDEILRRVLAESEATANSETAERDGGELVDEPGNRTNLLSTNYDRNYDDEDAELQAALKASLEQMTEPWSVPSQSTIPVPETSIPNAAKVQDPSKDEGASSSAQSEDNEDIDMDSSDTNDATKAVDLDEMRRRRLAKFGG</sequence>
<comment type="catalytic activity">
    <reaction evidence="1">
        <text>Thiol-dependent hydrolysis of ester, thioester, amide, peptide and isopeptide bonds formed by the C-terminal Gly of ubiquitin (a 76-residue protein attached to proteins as an intracellular targeting signal).</text>
        <dbReference type="EC" id="3.4.19.12"/>
    </reaction>
</comment>
<comment type="caution">
    <text evidence="14">The sequence shown here is derived from an EMBL/GenBank/DDBJ whole genome shotgun (WGS) entry which is preliminary data.</text>
</comment>
<organism evidence="14 15">
    <name type="scientific">Marasmiellus scandens</name>
    <dbReference type="NCBI Taxonomy" id="2682957"/>
    <lineage>
        <taxon>Eukaryota</taxon>
        <taxon>Fungi</taxon>
        <taxon>Dikarya</taxon>
        <taxon>Basidiomycota</taxon>
        <taxon>Agaricomycotina</taxon>
        <taxon>Agaricomycetes</taxon>
        <taxon>Agaricomycetidae</taxon>
        <taxon>Agaricales</taxon>
        <taxon>Marasmiineae</taxon>
        <taxon>Omphalotaceae</taxon>
        <taxon>Marasmiellus</taxon>
    </lineage>
</organism>
<feature type="region of interest" description="Disordered" evidence="12">
    <location>
        <begin position="372"/>
        <end position="432"/>
    </location>
</feature>
<keyword evidence="7" id="KW-0788">Thiol protease</keyword>
<keyword evidence="10" id="KW-0539">Nucleus</keyword>
<dbReference type="InterPro" id="IPR033865">
    <property type="entry name" value="Ataxin-3"/>
</dbReference>
<dbReference type="Pfam" id="PF02099">
    <property type="entry name" value="Josephin"/>
    <property type="match status" value="1"/>
</dbReference>
<dbReference type="InterPro" id="IPR006155">
    <property type="entry name" value="Josephin"/>
</dbReference>
<evidence type="ECO:0000256" key="1">
    <source>
        <dbReference type="ARBA" id="ARBA00000707"/>
    </source>
</evidence>
<evidence type="ECO:0000256" key="6">
    <source>
        <dbReference type="ARBA" id="ARBA00022801"/>
    </source>
</evidence>
<feature type="region of interest" description="Disordered" evidence="12">
    <location>
        <begin position="235"/>
        <end position="271"/>
    </location>
</feature>
<feature type="region of interest" description="Disordered" evidence="12">
    <location>
        <begin position="194"/>
        <end position="220"/>
    </location>
</feature>
<evidence type="ECO:0000256" key="4">
    <source>
        <dbReference type="ARBA" id="ARBA00022670"/>
    </source>
</evidence>
<gene>
    <name evidence="14" type="ORF">VKT23_000905</name>
</gene>
<evidence type="ECO:0000256" key="5">
    <source>
        <dbReference type="ARBA" id="ARBA00022786"/>
    </source>
</evidence>
<dbReference type="EC" id="3.4.19.12" evidence="3"/>
<feature type="domain" description="Josephin" evidence="13">
    <location>
        <begin position="8"/>
        <end position="190"/>
    </location>
</feature>
<dbReference type="PROSITE" id="PS50330">
    <property type="entry name" value="UIM"/>
    <property type="match status" value="2"/>
</dbReference>
<feature type="compositionally biased region" description="Polar residues" evidence="12">
    <location>
        <begin position="340"/>
        <end position="350"/>
    </location>
</feature>
<dbReference type="PRINTS" id="PR01233">
    <property type="entry name" value="JOSEPHIN"/>
</dbReference>
<protein>
    <recommendedName>
        <fullName evidence="3">ubiquitinyl hydrolase 1</fullName>
        <ecNumber evidence="3">3.4.19.12</ecNumber>
    </recommendedName>
</protein>
<evidence type="ECO:0000256" key="11">
    <source>
        <dbReference type="PROSITE-ProRule" id="PRU00331"/>
    </source>
</evidence>
<name>A0ABR1K6H3_9AGAR</name>
<evidence type="ECO:0000256" key="3">
    <source>
        <dbReference type="ARBA" id="ARBA00012759"/>
    </source>
</evidence>
<evidence type="ECO:0000256" key="8">
    <source>
        <dbReference type="ARBA" id="ARBA00023015"/>
    </source>
</evidence>
<feature type="compositionally biased region" description="Polar residues" evidence="12">
    <location>
        <begin position="202"/>
        <end position="215"/>
    </location>
</feature>
<dbReference type="PANTHER" id="PTHR14159:SF0">
    <property type="entry name" value="ATAXIN-3-RELATED"/>
    <property type="match status" value="1"/>
</dbReference>
<feature type="region of interest" description="Disordered" evidence="12">
    <location>
        <begin position="319"/>
        <end position="352"/>
    </location>
</feature>
<dbReference type="SMART" id="SM01246">
    <property type="entry name" value="Josephin"/>
    <property type="match status" value="1"/>
</dbReference>
<dbReference type="PROSITE" id="PS50957">
    <property type="entry name" value="JOSEPHIN"/>
    <property type="match status" value="1"/>
</dbReference>
<feature type="compositionally biased region" description="Acidic residues" evidence="12">
    <location>
        <begin position="412"/>
        <end position="423"/>
    </location>
</feature>
<dbReference type="Proteomes" id="UP001498398">
    <property type="component" value="Unassembled WGS sequence"/>
</dbReference>
<reference evidence="14 15" key="1">
    <citation type="submission" date="2024-01" db="EMBL/GenBank/DDBJ databases">
        <title>A draft genome for the cacao thread blight pathogen Marasmiellus scandens.</title>
        <authorList>
            <person name="Baruah I.K."/>
            <person name="Leung J."/>
            <person name="Bukari Y."/>
            <person name="Amoako-Attah I."/>
            <person name="Meinhardt L.W."/>
            <person name="Bailey B.A."/>
            <person name="Cohen S.P."/>
        </authorList>
    </citation>
    <scope>NUCLEOTIDE SEQUENCE [LARGE SCALE GENOMIC DNA]</scope>
    <source>
        <strain evidence="14 15">GH-19</strain>
    </source>
</reference>
<accession>A0ABR1K6H3</accession>
<keyword evidence="9" id="KW-0804">Transcription</keyword>
<dbReference type="Gene3D" id="3.90.70.40">
    <property type="match status" value="1"/>
</dbReference>
<dbReference type="PANTHER" id="PTHR14159">
    <property type="entry name" value="ATAXIN-3-RELATED"/>
    <property type="match status" value="1"/>
</dbReference>
<evidence type="ECO:0000256" key="2">
    <source>
        <dbReference type="ARBA" id="ARBA00004123"/>
    </source>
</evidence>
<keyword evidence="4" id="KW-0645">Protease</keyword>
<keyword evidence="8" id="KW-0805">Transcription regulation</keyword>
<evidence type="ECO:0000259" key="13">
    <source>
        <dbReference type="PROSITE" id="PS50957"/>
    </source>
</evidence>
<comment type="caution">
    <text evidence="11">Lacks conserved residue(s) required for the propagation of feature annotation.</text>
</comment>
<dbReference type="SMART" id="SM00726">
    <property type="entry name" value="UIM"/>
    <property type="match status" value="3"/>
</dbReference>
<keyword evidence="15" id="KW-1185">Reference proteome</keyword>
<evidence type="ECO:0000256" key="7">
    <source>
        <dbReference type="ARBA" id="ARBA00022807"/>
    </source>
</evidence>
<dbReference type="EMBL" id="JBANRG010000001">
    <property type="protein sequence ID" value="KAK7472797.1"/>
    <property type="molecule type" value="Genomic_DNA"/>
</dbReference>
<proteinExistence type="predicted"/>
<evidence type="ECO:0000313" key="15">
    <source>
        <dbReference type="Proteomes" id="UP001498398"/>
    </source>
</evidence>
<comment type="subcellular location">
    <subcellularLocation>
        <location evidence="2">Nucleus</location>
    </subcellularLocation>
</comment>
<evidence type="ECO:0000256" key="10">
    <source>
        <dbReference type="ARBA" id="ARBA00023242"/>
    </source>
</evidence>
<evidence type="ECO:0000313" key="14">
    <source>
        <dbReference type="EMBL" id="KAK7472797.1"/>
    </source>
</evidence>
<dbReference type="Gene3D" id="1.10.287.10">
    <property type="entry name" value="S15/NS1, RNA-binding"/>
    <property type="match status" value="1"/>
</dbReference>
<dbReference type="InterPro" id="IPR003903">
    <property type="entry name" value="UIM_dom"/>
</dbReference>